<gene>
    <name evidence="2" type="ORF">E7512_00340</name>
</gene>
<comment type="caution">
    <text evidence="2">The sequence shown here is derived from an EMBL/GenBank/DDBJ whole genome shotgun (WGS) entry which is preliminary data.</text>
</comment>
<evidence type="ECO:0000256" key="1">
    <source>
        <dbReference type="SAM" id="Phobius"/>
    </source>
</evidence>
<dbReference type="RefSeq" id="WP_020073160.1">
    <property type="nucleotide sequence ID" value="NZ_JBKWRC010000001.1"/>
</dbReference>
<dbReference type="PANTHER" id="PTHR37304">
    <property type="entry name" value="MEMBRANE PROTEIN-RELATED"/>
    <property type="match status" value="1"/>
</dbReference>
<proteinExistence type="predicted"/>
<organism evidence="2 3">
    <name type="scientific">Faecalispora sporosphaeroides</name>
    <dbReference type="NCBI Taxonomy" id="1549"/>
    <lineage>
        <taxon>Bacteria</taxon>
        <taxon>Bacillati</taxon>
        <taxon>Bacillota</taxon>
        <taxon>Clostridia</taxon>
        <taxon>Eubacteriales</taxon>
        <taxon>Oscillospiraceae</taxon>
        <taxon>Faecalispora</taxon>
    </lineage>
</organism>
<dbReference type="InterPro" id="IPR007211">
    <property type="entry name" value="DUF378"/>
</dbReference>
<dbReference type="EMBL" id="SVNY01000001">
    <property type="protein sequence ID" value="MBE6832032.1"/>
    <property type="molecule type" value="Genomic_DNA"/>
</dbReference>
<keyword evidence="1" id="KW-0472">Membrane</keyword>
<keyword evidence="1" id="KW-1133">Transmembrane helix</keyword>
<dbReference type="PANTHER" id="PTHR37304:SF1">
    <property type="entry name" value="MEMBRANE PROTEIN"/>
    <property type="match status" value="1"/>
</dbReference>
<keyword evidence="1" id="KW-0812">Transmembrane</keyword>
<feature type="transmembrane region" description="Helical" evidence="1">
    <location>
        <begin position="38"/>
        <end position="59"/>
    </location>
</feature>
<evidence type="ECO:0000313" key="2">
    <source>
        <dbReference type="EMBL" id="MBE6832032.1"/>
    </source>
</evidence>
<evidence type="ECO:0000313" key="3">
    <source>
        <dbReference type="Proteomes" id="UP000754750"/>
    </source>
</evidence>
<feature type="transmembrane region" description="Helical" evidence="1">
    <location>
        <begin position="7"/>
        <end position="32"/>
    </location>
</feature>
<dbReference type="Pfam" id="PF04070">
    <property type="entry name" value="DUF378"/>
    <property type="match status" value="1"/>
</dbReference>
<dbReference type="AlphaFoldDB" id="A0A928KV82"/>
<name>A0A928KV82_9FIRM</name>
<accession>A0A928KV82</accession>
<sequence>MLDMIALILLIIGGINWGSIGVFQFDIVAWAFQGQTQIISRIIYTLVGLAGIWCISLLFRDNEITGRKK</sequence>
<protein>
    <submittedName>
        <fullName evidence="2">DUF378 domain-containing protein</fullName>
    </submittedName>
</protein>
<dbReference type="Proteomes" id="UP000754750">
    <property type="component" value="Unassembled WGS sequence"/>
</dbReference>
<reference evidence="2" key="1">
    <citation type="submission" date="2019-04" db="EMBL/GenBank/DDBJ databases">
        <title>Evolution of Biomass-Degrading Anaerobic Consortia Revealed by Metagenomics.</title>
        <authorList>
            <person name="Peng X."/>
        </authorList>
    </citation>
    <scope>NUCLEOTIDE SEQUENCE</scope>
    <source>
        <strain evidence="2">SIG551</strain>
    </source>
</reference>